<accession>A0A433Q6Q1</accession>
<protein>
    <submittedName>
        <fullName evidence="2">Glycosyl hydrolase family 71-domain-containing protein</fullName>
    </submittedName>
</protein>
<evidence type="ECO:0000313" key="3">
    <source>
        <dbReference type="Proteomes" id="UP000274822"/>
    </source>
</evidence>
<feature type="chain" id="PRO_5019041918" evidence="1">
    <location>
        <begin position="24"/>
        <end position="402"/>
    </location>
</feature>
<dbReference type="AlphaFoldDB" id="A0A433Q6Q1"/>
<evidence type="ECO:0000313" key="2">
    <source>
        <dbReference type="EMBL" id="RUS25450.1"/>
    </source>
</evidence>
<name>A0A433Q6Q1_9FUNG</name>
<feature type="signal peptide" evidence="1">
    <location>
        <begin position="1"/>
        <end position="23"/>
    </location>
</feature>
<keyword evidence="3" id="KW-1185">Reference proteome</keyword>
<dbReference type="Pfam" id="PF03659">
    <property type="entry name" value="Glyco_hydro_71"/>
    <property type="match status" value="1"/>
</dbReference>
<reference evidence="2 3" key="1">
    <citation type="journal article" date="2018" name="New Phytol.">
        <title>Phylogenomics of Endogonaceae and evolution of mycorrhizas within Mucoromycota.</title>
        <authorList>
            <person name="Chang Y."/>
            <person name="Desiro A."/>
            <person name="Na H."/>
            <person name="Sandor L."/>
            <person name="Lipzen A."/>
            <person name="Clum A."/>
            <person name="Barry K."/>
            <person name="Grigoriev I.V."/>
            <person name="Martin F.M."/>
            <person name="Stajich J.E."/>
            <person name="Smith M.E."/>
            <person name="Bonito G."/>
            <person name="Spatafora J.W."/>
        </authorList>
    </citation>
    <scope>NUCLEOTIDE SEQUENCE [LARGE SCALE GENOMIC DNA]</scope>
    <source>
        <strain evidence="2 3">AD002</strain>
    </source>
</reference>
<dbReference type="CDD" id="cd11577">
    <property type="entry name" value="GH71"/>
    <property type="match status" value="1"/>
</dbReference>
<sequence>MHPMRSISYLGVLLALLLLAAVGAPMPAQLTEHAAPDAKLVFAHFMLAYPTGKDLVDDYKADIACAQKYHIDGFALNMGALPQDEAHNDYLLRADKLYQAAAQLGTGFKLFISVDTSSLVDPTLIQHVVTRYASHPNQLFYLGRQFLATRMCCSINTRILTEISNGFPGKCDTMHLFCSETVSKSVYSCYGLRLIHRMHVTPLAQDLSEDTLFRQYSAKAGKTFMQGMRAQRPSFHWIAPWFFCHLPDKNWGNIEDGYILVDKWESILTNNPDFVEFVTWNGAESTYLAPPNSVVINRDYSWATFDHTALLDLSSYYHLAFKTGQRPKITASVPIGGAQEEDVIYVVAMLTKPGTVIISSGGSSRNFTVGAGITKLSMPFNQGQQKVELKRLTTTELTSIGS</sequence>
<keyword evidence="2" id="KW-0378">Hydrolase</keyword>
<keyword evidence="1" id="KW-0732">Signal</keyword>
<gene>
    <name evidence="2" type="ORF">BC938DRAFT_472161</name>
</gene>
<comment type="caution">
    <text evidence="2">The sequence shown here is derived from an EMBL/GenBank/DDBJ whole genome shotgun (WGS) entry which is preliminary data.</text>
</comment>
<evidence type="ECO:0000256" key="1">
    <source>
        <dbReference type="SAM" id="SignalP"/>
    </source>
</evidence>
<dbReference type="GO" id="GO:0051118">
    <property type="term" value="F:glucan endo-1,3-alpha-glucosidase activity"/>
    <property type="evidence" value="ECO:0007669"/>
    <property type="project" value="InterPro"/>
</dbReference>
<dbReference type="EMBL" id="RBNJ01012963">
    <property type="protein sequence ID" value="RUS25450.1"/>
    <property type="molecule type" value="Genomic_DNA"/>
</dbReference>
<dbReference type="InterPro" id="IPR005197">
    <property type="entry name" value="Glyco_hydro_71"/>
</dbReference>
<organism evidence="2 3">
    <name type="scientific">Jimgerdemannia flammicorona</name>
    <dbReference type="NCBI Taxonomy" id="994334"/>
    <lineage>
        <taxon>Eukaryota</taxon>
        <taxon>Fungi</taxon>
        <taxon>Fungi incertae sedis</taxon>
        <taxon>Mucoromycota</taxon>
        <taxon>Mucoromycotina</taxon>
        <taxon>Endogonomycetes</taxon>
        <taxon>Endogonales</taxon>
        <taxon>Endogonaceae</taxon>
        <taxon>Jimgerdemannia</taxon>
    </lineage>
</organism>
<proteinExistence type="predicted"/>
<dbReference type="Gene3D" id="3.20.20.80">
    <property type="entry name" value="Glycosidases"/>
    <property type="match status" value="1"/>
</dbReference>
<dbReference type="Proteomes" id="UP000274822">
    <property type="component" value="Unassembled WGS sequence"/>
</dbReference>
<feature type="non-terminal residue" evidence="2">
    <location>
        <position position="402"/>
    </location>
</feature>